<gene>
    <name evidence="5" type="ORF">IV59_GL000043</name>
</gene>
<dbReference type="InterPro" id="IPR020449">
    <property type="entry name" value="Tscrpt_reg_AraC-type_HTH"/>
</dbReference>
<evidence type="ECO:0000256" key="3">
    <source>
        <dbReference type="ARBA" id="ARBA00023163"/>
    </source>
</evidence>
<comment type="caution">
    <text evidence="5">The sequence shown here is derived from an EMBL/GenBank/DDBJ whole genome shotgun (WGS) entry which is preliminary data.</text>
</comment>
<evidence type="ECO:0000256" key="1">
    <source>
        <dbReference type="ARBA" id="ARBA00023015"/>
    </source>
</evidence>
<dbReference type="EMBL" id="JQCH01000001">
    <property type="protein sequence ID" value="KRO11305.1"/>
    <property type="molecule type" value="Genomic_DNA"/>
</dbReference>
<dbReference type="PANTHER" id="PTHR43280">
    <property type="entry name" value="ARAC-FAMILY TRANSCRIPTIONAL REGULATOR"/>
    <property type="match status" value="1"/>
</dbReference>
<sequence length="152" mass="17940">MADRLNIQITMVNLIMYLVNTIKNGDDFSVHETNINQFMLCQKIAGSIKQKLDNQIYYSNSPTRILLSQIIEDYNISQSYALDLFQKYYHQSPQAYLIKLKLNAAKNLLRQPQTHINEVAERLAYSDPSHFSREFKKHFKMTPKEYMKQEDL</sequence>
<dbReference type="PRINTS" id="PR00032">
    <property type="entry name" value="HTHARAC"/>
</dbReference>
<keyword evidence="1" id="KW-0805">Transcription regulation</keyword>
<evidence type="ECO:0000259" key="4">
    <source>
        <dbReference type="PROSITE" id="PS01124"/>
    </source>
</evidence>
<dbReference type="InterPro" id="IPR018060">
    <property type="entry name" value="HTH_AraC"/>
</dbReference>
<organism evidence="5 6">
    <name type="scientific">Paucilactobacillus hokkaidonensis</name>
    <dbReference type="NCBI Taxonomy" id="1193095"/>
    <lineage>
        <taxon>Bacteria</taxon>
        <taxon>Bacillati</taxon>
        <taxon>Bacillota</taxon>
        <taxon>Bacilli</taxon>
        <taxon>Lactobacillales</taxon>
        <taxon>Lactobacillaceae</taxon>
        <taxon>Paucilactobacillus</taxon>
    </lineage>
</organism>
<accession>A0ABR5Q7V9</accession>
<dbReference type="PANTHER" id="PTHR43280:SF2">
    <property type="entry name" value="HTH-TYPE TRANSCRIPTIONAL REGULATOR EXSA"/>
    <property type="match status" value="1"/>
</dbReference>
<dbReference type="Gene3D" id="1.10.10.60">
    <property type="entry name" value="Homeodomain-like"/>
    <property type="match status" value="1"/>
</dbReference>
<dbReference type="PROSITE" id="PS01124">
    <property type="entry name" value="HTH_ARAC_FAMILY_2"/>
    <property type="match status" value="1"/>
</dbReference>
<evidence type="ECO:0000313" key="5">
    <source>
        <dbReference type="EMBL" id="KRO11305.1"/>
    </source>
</evidence>
<keyword evidence="2" id="KW-0238">DNA-binding</keyword>
<evidence type="ECO:0000313" key="6">
    <source>
        <dbReference type="Proteomes" id="UP000051884"/>
    </source>
</evidence>
<keyword evidence="6" id="KW-1185">Reference proteome</keyword>
<dbReference type="InterPro" id="IPR009057">
    <property type="entry name" value="Homeodomain-like_sf"/>
</dbReference>
<evidence type="ECO:0000256" key="2">
    <source>
        <dbReference type="ARBA" id="ARBA00023125"/>
    </source>
</evidence>
<protein>
    <submittedName>
        <fullName evidence="5">AraC family transcriptional regulator</fullName>
    </submittedName>
</protein>
<reference evidence="5 6" key="1">
    <citation type="journal article" date="2015" name="Genome Announc.">
        <title>Expanding the biotechnology potential of lactobacilli through comparative genomics of 213 strains and associated genera.</title>
        <authorList>
            <person name="Sun Z."/>
            <person name="Harris H.M."/>
            <person name="McCann A."/>
            <person name="Guo C."/>
            <person name="Argimon S."/>
            <person name="Zhang W."/>
            <person name="Yang X."/>
            <person name="Jeffery I.B."/>
            <person name="Cooney J.C."/>
            <person name="Kagawa T.F."/>
            <person name="Liu W."/>
            <person name="Song Y."/>
            <person name="Salvetti E."/>
            <person name="Wrobel A."/>
            <person name="Rasinkangas P."/>
            <person name="Parkhill J."/>
            <person name="Rea M.C."/>
            <person name="O'Sullivan O."/>
            <person name="Ritari J."/>
            <person name="Douillard F.P."/>
            <person name="Paul Ross R."/>
            <person name="Yang R."/>
            <person name="Briner A.E."/>
            <person name="Felis G.E."/>
            <person name="de Vos W.M."/>
            <person name="Barrangou R."/>
            <person name="Klaenhammer T.R."/>
            <person name="Caufield P.W."/>
            <person name="Cui Y."/>
            <person name="Zhang H."/>
            <person name="O'Toole P.W."/>
        </authorList>
    </citation>
    <scope>NUCLEOTIDE SEQUENCE [LARGE SCALE GENOMIC DNA]</scope>
    <source>
        <strain evidence="5 6">DSM 26202</strain>
    </source>
</reference>
<keyword evidence="3" id="KW-0804">Transcription</keyword>
<dbReference type="PROSITE" id="PS00041">
    <property type="entry name" value="HTH_ARAC_FAMILY_1"/>
    <property type="match status" value="1"/>
</dbReference>
<proteinExistence type="predicted"/>
<feature type="domain" description="HTH araC/xylS-type" evidence="4">
    <location>
        <begin position="42"/>
        <end position="149"/>
    </location>
</feature>
<dbReference type="InterPro" id="IPR018062">
    <property type="entry name" value="HTH_AraC-typ_CS"/>
</dbReference>
<dbReference type="SUPFAM" id="SSF46689">
    <property type="entry name" value="Homeodomain-like"/>
    <property type="match status" value="1"/>
</dbReference>
<dbReference type="Pfam" id="PF12833">
    <property type="entry name" value="HTH_18"/>
    <property type="match status" value="1"/>
</dbReference>
<dbReference type="Proteomes" id="UP000051884">
    <property type="component" value="Unassembled WGS sequence"/>
</dbReference>
<dbReference type="SMART" id="SM00342">
    <property type="entry name" value="HTH_ARAC"/>
    <property type="match status" value="1"/>
</dbReference>
<name>A0ABR5Q7V9_9LACO</name>